<dbReference type="OrthoDB" id="1654131at2"/>
<protein>
    <recommendedName>
        <fullName evidence="3">TIGR02678 family protein</fullName>
    </recommendedName>
</protein>
<organism evidence="1 2">
    <name type="scientific">Desulfocucumis palustris</name>
    <dbReference type="NCBI Taxonomy" id="1898651"/>
    <lineage>
        <taxon>Bacteria</taxon>
        <taxon>Bacillati</taxon>
        <taxon>Bacillota</taxon>
        <taxon>Clostridia</taxon>
        <taxon>Eubacteriales</taxon>
        <taxon>Desulfocucumaceae</taxon>
        <taxon>Desulfocucumis</taxon>
    </lineage>
</organism>
<gene>
    <name evidence="1" type="ORF">DCCM_1057</name>
</gene>
<proteinExistence type="predicted"/>
<evidence type="ECO:0008006" key="3">
    <source>
        <dbReference type="Google" id="ProtNLM"/>
    </source>
</evidence>
<comment type="caution">
    <text evidence="1">The sequence shown here is derived from an EMBL/GenBank/DDBJ whole genome shotgun (WGS) entry which is preliminary data.</text>
</comment>
<evidence type="ECO:0000313" key="1">
    <source>
        <dbReference type="EMBL" id="GBF32861.1"/>
    </source>
</evidence>
<dbReference type="EMBL" id="BFAV01000060">
    <property type="protein sequence ID" value="GBF32861.1"/>
    <property type="molecule type" value="Genomic_DNA"/>
</dbReference>
<reference evidence="2" key="1">
    <citation type="submission" date="2018-02" db="EMBL/GenBank/DDBJ databases">
        <title>Genome sequence of Desulfocucumis palustris strain NAW-5.</title>
        <authorList>
            <person name="Watanabe M."/>
            <person name="Kojima H."/>
            <person name="Fukui M."/>
        </authorList>
    </citation>
    <scope>NUCLEOTIDE SEQUENCE [LARGE SCALE GENOMIC DNA]</scope>
    <source>
        <strain evidence="2">NAW-5</strain>
    </source>
</reference>
<dbReference type="Proteomes" id="UP000239549">
    <property type="component" value="Unassembled WGS sequence"/>
</dbReference>
<name>A0A2L2XG46_9FIRM</name>
<keyword evidence="2" id="KW-1185">Reference proteome</keyword>
<evidence type="ECO:0000313" key="2">
    <source>
        <dbReference type="Proteomes" id="UP000239549"/>
    </source>
</evidence>
<dbReference type="InterPro" id="IPR013494">
    <property type="entry name" value="CHP02678"/>
</dbReference>
<dbReference type="RefSeq" id="WP_104371334.1">
    <property type="nucleotide sequence ID" value="NZ_BFAV01000060.1"/>
</dbReference>
<dbReference type="Pfam" id="PF09661">
    <property type="entry name" value="DUF2398"/>
    <property type="match status" value="1"/>
</dbReference>
<dbReference type="NCBIfam" id="TIGR02678">
    <property type="entry name" value="TIGR02678 family protein"/>
    <property type="match status" value="1"/>
</dbReference>
<sequence length="392" mass="45471">MSKTGESVKDIRKRCAQALLNRNWITKQDDPELFGYIRAQYQELRDWFSEYCGFALLLNRQFAKLEKAPGQAQNWMGLDGLSEPRDYALFTYCLWYLEGKNEMDQFLLTDMVEEIREYLAGQDVFLDWTLYAHRLSMARALKQLKALGALAAVDGDESDWARAGHEHNVLYESSYLARYILRRFSRDLTTYDSIAAFEAGTYPDTPEGQLKNRRHNVYRRLLQEPVVYDWQWSEDERYYVRTQRHTILENLAGFAGLEGQRYLEGLLFYYPEASGEMYLFPTGRGVSDICLLLAGELRRMLARAEGGFYIEEDGRIGLTMAELEGILLRLKEKHKLLWSMQHRRARSSELAEEVLAHLEEWGLASSGKGGQVWIYAALGRWNGDYDVYGGDE</sequence>
<accession>A0A2L2XG46</accession>
<dbReference type="AlphaFoldDB" id="A0A2L2XG46"/>